<evidence type="ECO:0000256" key="2">
    <source>
        <dbReference type="ARBA" id="ARBA00023015"/>
    </source>
</evidence>
<evidence type="ECO:0000256" key="4">
    <source>
        <dbReference type="ARBA" id="ARBA00023163"/>
    </source>
</evidence>
<feature type="region of interest" description="Disordered" evidence="7">
    <location>
        <begin position="94"/>
        <end position="129"/>
    </location>
</feature>
<accession>A0A6A3AGI3</accession>
<evidence type="ECO:0000259" key="8">
    <source>
        <dbReference type="Pfam" id="PF05687"/>
    </source>
</evidence>
<dbReference type="GO" id="GO:0003677">
    <property type="term" value="F:DNA binding"/>
    <property type="evidence" value="ECO:0007669"/>
    <property type="project" value="UniProtKB-UniRule"/>
</dbReference>
<feature type="region of interest" description="Disordered" evidence="7">
    <location>
        <begin position="1"/>
        <end position="43"/>
    </location>
</feature>
<keyword evidence="2 5" id="KW-0805">Transcription regulation</keyword>
<comment type="caution">
    <text evidence="9">The sequence shown here is derived from an EMBL/GenBank/DDBJ whole genome shotgun (WGS) entry which is preliminary data.</text>
</comment>
<dbReference type="AlphaFoldDB" id="A0A6A3AGI3"/>
<evidence type="ECO:0000256" key="3">
    <source>
        <dbReference type="ARBA" id="ARBA00023125"/>
    </source>
</evidence>
<feature type="compositionally biased region" description="Polar residues" evidence="7">
    <location>
        <begin position="175"/>
        <end position="206"/>
    </location>
</feature>
<evidence type="ECO:0000313" key="9">
    <source>
        <dbReference type="EMBL" id="KAE8701969.1"/>
    </source>
</evidence>
<proteinExistence type="inferred from homology"/>
<dbReference type="GO" id="GO:0006351">
    <property type="term" value="P:DNA-templated transcription"/>
    <property type="evidence" value="ECO:0007669"/>
    <property type="project" value="InterPro"/>
</dbReference>
<protein>
    <recommendedName>
        <fullName evidence="5">Protein BZR1 homolog</fullName>
    </recommendedName>
    <alternativeName>
        <fullName evidence="5">Protein BRASSINAZOLE-RESISTANT 1 homolog</fullName>
    </alternativeName>
</protein>
<dbReference type="InterPro" id="IPR035979">
    <property type="entry name" value="RBD_domain_sf"/>
</dbReference>
<dbReference type="EMBL" id="VEPZ02001013">
    <property type="protein sequence ID" value="KAE8701969.1"/>
    <property type="molecule type" value="Genomic_DNA"/>
</dbReference>
<dbReference type="GO" id="GO:0005634">
    <property type="term" value="C:nucleus"/>
    <property type="evidence" value="ECO:0007669"/>
    <property type="project" value="UniProtKB-SubCell"/>
</dbReference>
<feature type="region of interest" description="Disordered" evidence="7">
    <location>
        <begin position="175"/>
        <end position="218"/>
    </location>
</feature>
<feature type="domain" description="BES1/BZR1 plant transcription factor N-terminal" evidence="8">
    <location>
        <begin position="113"/>
        <end position="206"/>
    </location>
</feature>
<name>A0A6A3AGI3_HIBSY</name>
<feature type="compositionally biased region" description="Polar residues" evidence="7">
    <location>
        <begin position="1"/>
        <end position="11"/>
    </location>
</feature>
<feature type="compositionally biased region" description="Low complexity" evidence="7">
    <location>
        <begin position="94"/>
        <end position="111"/>
    </location>
</feature>
<feature type="compositionally biased region" description="Basic and acidic residues" evidence="7">
    <location>
        <begin position="112"/>
        <end position="123"/>
    </location>
</feature>
<evidence type="ECO:0000313" key="10">
    <source>
        <dbReference type="Proteomes" id="UP000436088"/>
    </source>
</evidence>
<dbReference type="InterPro" id="IPR033264">
    <property type="entry name" value="BZR"/>
</dbReference>
<evidence type="ECO:0000256" key="6">
    <source>
        <dbReference type="SAM" id="Coils"/>
    </source>
</evidence>
<dbReference type="Gene3D" id="3.30.70.330">
    <property type="match status" value="1"/>
</dbReference>
<comment type="subcellular location">
    <subcellularLocation>
        <location evidence="5">Nucleus</location>
    </subcellularLocation>
</comment>
<reference evidence="9" key="1">
    <citation type="submission" date="2019-09" db="EMBL/GenBank/DDBJ databases">
        <title>Draft genome information of white flower Hibiscus syriacus.</title>
        <authorList>
            <person name="Kim Y.-M."/>
        </authorList>
    </citation>
    <scope>NUCLEOTIDE SEQUENCE [LARGE SCALE GENOMIC DNA]</scope>
    <source>
        <strain evidence="9">YM2019G1</strain>
    </source>
</reference>
<keyword evidence="10" id="KW-1185">Reference proteome</keyword>
<evidence type="ECO:0000256" key="7">
    <source>
        <dbReference type="SAM" id="MobiDB-lite"/>
    </source>
</evidence>
<keyword evidence="3 5" id="KW-0238">DNA-binding</keyword>
<dbReference type="InterPro" id="IPR012677">
    <property type="entry name" value="Nucleotide-bd_a/b_plait_sf"/>
</dbReference>
<feature type="compositionally biased region" description="Low complexity" evidence="7">
    <location>
        <begin position="20"/>
        <end position="39"/>
    </location>
</feature>
<dbReference type="GO" id="GO:0003700">
    <property type="term" value="F:DNA-binding transcription factor activity"/>
    <property type="evidence" value="ECO:0007669"/>
    <property type="project" value="UniProtKB-UniRule"/>
</dbReference>
<organism evidence="9 10">
    <name type="scientific">Hibiscus syriacus</name>
    <name type="common">Rose of Sharon</name>
    <dbReference type="NCBI Taxonomy" id="106335"/>
    <lineage>
        <taxon>Eukaryota</taxon>
        <taxon>Viridiplantae</taxon>
        <taxon>Streptophyta</taxon>
        <taxon>Embryophyta</taxon>
        <taxon>Tracheophyta</taxon>
        <taxon>Spermatophyta</taxon>
        <taxon>Magnoliopsida</taxon>
        <taxon>eudicotyledons</taxon>
        <taxon>Gunneridae</taxon>
        <taxon>Pentapetalae</taxon>
        <taxon>rosids</taxon>
        <taxon>malvids</taxon>
        <taxon>Malvales</taxon>
        <taxon>Malvaceae</taxon>
        <taxon>Malvoideae</taxon>
        <taxon>Hibiscus</taxon>
    </lineage>
</organism>
<evidence type="ECO:0000256" key="1">
    <source>
        <dbReference type="ARBA" id="ARBA00005909"/>
    </source>
</evidence>
<gene>
    <name evidence="9" type="ORF">F3Y22_tig00110503pilonHSYRG00362</name>
</gene>
<evidence type="ECO:0000256" key="5">
    <source>
        <dbReference type="RuleBase" id="RU369040"/>
    </source>
</evidence>
<dbReference type="InterPro" id="IPR008540">
    <property type="entry name" value="BES1_N"/>
</dbReference>
<keyword evidence="5" id="KW-1070">Brassinosteroid signaling pathway</keyword>
<comment type="function">
    <text evidence="5">Functions in brassinosteroid signaling. May function as transcriptional repressor.</text>
</comment>
<dbReference type="Proteomes" id="UP000436088">
    <property type="component" value="Unassembled WGS sequence"/>
</dbReference>
<keyword evidence="6" id="KW-0175">Coiled coil</keyword>
<dbReference type="PANTHER" id="PTHR31506:SF4">
    <property type="entry name" value="BES1_BZR1 PLANT TRANSCRIPTION FACTOR N-TERMINAL DOMAIN-CONTAINING PROTEIN"/>
    <property type="match status" value="1"/>
</dbReference>
<dbReference type="GO" id="GO:0009742">
    <property type="term" value="P:brassinosteroid mediated signaling pathway"/>
    <property type="evidence" value="ECO:0007669"/>
    <property type="project" value="UniProtKB-UniRule"/>
</dbReference>
<keyword evidence="4 5" id="KW-0804">Transcription</keyword>
<dbReference type="Pfam" id="PF05687">
    <property type="entry name" value="BES1_N"/>
    <property type="match status" value="1"/>
</dbReference>
<feature type="coiled-coil region" evidence="6">
    <location>
        <begin position="59"/>
        <end position="86"/>
    </location>
</feature>
<dbReference type="SUPFAM" id="SSF54928">
    <property type="entry name" value="RNA-binding domain, RBD"/>
    <property type="match status" value="1"/>
</dbReference>
<comment type="similarity">
    <text evidence="1 5">Belongs to the BZR/LAT61 family.</text>
</comment>
<dbReference type="PANTHER" id="PTHR31506">
    <property type="entry name" value="BES1/BZR1 HOMOLOG PROTEIN 3-RELATED"/>
    <property type="match status" value="1"/>
</dbReference>
<sequence length="524" mass="58397">MEPHPTSQPSQLRGFDSAGAVAASSVRPPIVPPSSSRSSHLPLEPDCRVAVGDIPLESAKELEAKVKALKALVAELNKRVNDLKMKENAVPRGSLLKKSGSAGAASSSYSGKDNRKIENEKERTRLRKPQRRVFTRRLLAGLRQFGNFSIPPNAAKNDVLAALAREAGWIVESDGTTYRHSPSTQNQQNSGSFSARSGENPLSSSPLKKCSQEGKHRNGKLSFVHATPTLPVANVDHGGAKEIYSKGYSDAKFSEVVGRRRNGFYNRSKEGQPDFRNGSIKDCYTIFIENLPEKIHWKKLGSIFGSHGQVIDAFIPKKETRMGVSLAKHKPRQSYWRKSSKVVHSKSGLEVFPTIKHCEVEGVVDADKLHVLSNCLVGWCKNFIKIDSNSLRCVKDEKLETLAEWFSRVETWSESLVVESRRVWLVCEGIPFHAWNWDTFKNIATKWGKLIAIDNSCEFPSSFDRAKIQILTNAQVRINELLELKVGDHLFKILVHEVDPSFKPNSWVPEDCDISLDLDPPIGL</sequence>